<sequence length="266" mass="27788">MTGAQDIALAHDLMGPEGAPAVVLLVTLGTDAALWQPLLPHLPGTLRYLSVDLRGHGGSPCPPGPYRMGALVGDVERLLDGLGLRDTLLVGCGLGGMIAQGLAVKRLNLVRGLVLINSAARLGQAAPWQDRATRIRAAGMGAFAEEMLPLWQARSPESQAADPAALLARQSPEGVAATCEAIAGSDFYTPTSGLRLACLGLAGIDDRFCPPDLTRETVGLIPGAKFEILRRAGHLPMLDAPETLGARLAAFFDGIGHPAPTSQHRH</sequence>
<dbReference type="PANTHER" id="PTHR43798:SF31">
    <property type="entry name" value="AB HYDROLASE SUPERFAMILY PROTEIN YCLE"/>
    <property type="match status" value="1"/>
</dbReference>
<dbReference type="PRINTS" id="PR00111">
    <property type="entry name" value="ABHYDROLASE"/>
</dbReference>
<keyword evidence="1" id="KW-0378">Hydrolase</keyword>
<protein>
    <submittedName>
        <fullName evidence="3">3-oxoadipate enol-lactonase</fullName>
    </submittedName>
</protein>
<dbReference type="AlphaFoldDB" id="A0A348WDV1"/>
<evidence type="ECO:0000256" key="1">
    <source>
        <dbReference type="ARBA" id="ARBA00022801"/>
    </source>
</evidence>
<dbReference type="InterPro" id="IPR000073">
    <property type="entry name" value="AB_hydrolase_1"/>
</dbReference>
<feature type="domain" description="AB hydrolase-1" evidence="2">
    <location>
        <begin position="22"/>
        <end position="243"/>
    </location>
</feature>
<dbReference type="Proteomes" id="UP000264719">
    <property type="component" value="Unassembled WGS sequence"/>
</dbReference>
<evidence type="ECO:0000313" key="4">
    <source>
        <dbReference type="Proteomes" id="UP000264719"/>
    </source>
</evidence>
<comment type="caution">
    <text evidence="3">The sequence shown here is derived from an EMBL/GenBank/DDBJ whole genome shotgun (WGS) entry which is preliminary data.</text>
</comment>
<dbReference type="PANTHER" id="PTHR43798">
    <property type="entry name" value="MONOACYLGLYCEROL LIPASE"/>
    <property type="match status" value="1"/>
</dbReference>
<accession>A0A348WDV1</accession>
<organism evidence="3 4">
    <name type="scientific">Roseovarius nubinhibens</name>
    <dbReference type="NCBI Taxonomy" id="314263"/>
    <lineage>
        <taxon>Bacteria</taxon>
        <taxon>Pseudomonadati</taxon>
        <taxon>Pseudomonadota</taxon>
        <taxon>Alphaproteobacteria</taxon>
        <taxon>Rhodobacterales</taxon>
        <taxon>Roseobacteraceae</taxon>
        <taxon>Roseovarius</taxon>
    </lineage>
</organism>
<dbReference type="RefSeq" id="WP_339853270.1">
    <property type="nucleotide sequence ID" value="NZ_CAXAXR010000004.1"/>
</dbReference>
<evidence type="ECO:0000259" key="2">
    <source>
        <dbReference type="Pfam" id="PF12697"/>
    </source>
</evidence>
<dbReference type="Gene3D" id="3.40.50.1820">
    <property type="entry name" value="alpha/beta hydrolase"/>
    <property type="match status" value="1"/>
</dbReference>
<proteinExistence type="predicted"/>
<dbReference type="GO" id="GO:0016787">
    <property type="term" value="F:hydrolase activity"/>
    <property type="evidence" value="ECO:0007669"/>
    <property type="project" value="UniProtKB-KW"/>
</dbReference>
<reference evidence="3 4" key="1">
    <citation type="journal article" date="2018" name="Nat. Biotechnol.">
        <title>A standardized bacterial taxonomy based on genome phylogeny substantially revises the tree of life.</title>
        <authorList>
            <person name="Parks D.H."/>
            <person name="Chuvochina M."/>
            <person name="Waite D.W."/>
            <person name="Rinke C."/>
            <person name="Skarshewski A."/>
            <person name="Chaumeil P.A."/>
            <person name="Hugenholtz P."/>
        </authorList>
    </citation>
    <scope>NUCLEOTIDE SEQUENCE [LARGE SCALE GENOMIC DNA]</scope>
    <source>
        <strain evidence="3">UBA9169</strain>
    </source>
</reference>
<gene>
    <name evidence="3" type="ORF">DCS45_12690</name>
</gene>
<name>A0A348WDV1_9RHOB</name>
<dbReference type="EMBL" id="DMVW01000122">
    <property type="protein sequence ID" value="HAR52713.1"/>
    <property type="molecule type" value="Genomic_DNA"/>
</dbReference>
<dbReference type="InterPro" id="IPR050266">
    <property type="entry name" value="AB_hydrolase_sf"/>
</dbReference>
<evidence type="ECO:0000313" key="3">
    <source>
        <dbReference type="EMBL" id="HAR52713.1"/>
    </source>
</evidence>
<dbReference type="GO" id="GO:0016020">
    <property type="term" value="C:membrane"/>
    <property type="evidence" value="ECO:0007669"/>
    <property type="project" value="TreeGrafter"/>
</dbReference>
<dbReference type="Pfam" id="PF12697">
    <property type="entry name" value="Abhydrolase_6"/>
    <property type="match status" value="1"/>
</dbReference>
<dbReference type="InterPro" id="IPR029058">
    <property type="entry name" value="AB_hydrolase_fold"/>
</dbReference>
<dbReference type="SUPFAM" id="SSF53474">
    <property type="entry name" value="alpha/beta-Hydrolases"/>
    <property type="match status" value="1"/>
</dbReference>